<organism evidence="2 3">
    <name type="scientific">Clostridium grantii DSM 8605</name>
    <dbReference type="NCBI Taxonomy" id="1121316"/>
    <lineage>
        <taxon>Bacteria</taxon>
        <taxon>Bacillati</taxon>
        <taxon>Bacillota</taxon>
        <taxon>Clostridia</taxon>
        <taxon>Eubacteriales</taxon>
        <taxon>Clostridiaceae</taxon>
        <taxon>Clostridium</taxon>
    </lineage>
</organism>
<dbReference type="InterPro" id="IPR032506">
    <property type="entry name" value="SGSH_C"/>
</dbReference>
<dbReference type="Pfam" id="PF16347">
    <property type="entry name" value="SGSH_C"/>
    <property type="match status" value="1"/>
</dbReference>
<dbReference type="Gene3D" id="3.40.720.10">
    <property type="entry name" value="Alkaline Phosphatase, subunit A"/>
    <property type="match status" value="1"/>
</dbReference>
<dbReference type="SUPFAM" id="SSF53649">
    <property type="entry name" value="Alkaline phosphatase-like"/>
    <property type="match status" value="1"/>
</dbReference>
<dbReference type="InterPro" id="IPR017850">
    <property type="entry name" value="Alkaline_phosphatase_core_sf"/>
</dbReference>
<sequence>MAKNVYVFPTLCEYLDIKRPKILSGVSLMDAIAGKKIDREVIYIQFDGNGARSNFQRCAIMGDYKLIVDIFKDEVFLELYDIGKDVQEQNNLAFELQYEPIVIKMVDFIREHMKSTKDLLEISSNVYQDFLNSYGQLRNRREE</sequence>
<dbReference type="STRING" id="1121316.SAMN02745207_01044"/>
<dbReference type="RefSeq" id="WP_200801437.1">
    <property type="nucleotide sequence ID" value="NZ_FQXM01000005.1"/>
</dbReference>
<accession>A0A1M5SW33</accession>
<dbReference type="EMBL" id="FQXM01000005">
    <property type="protein sequence ID" value="SHH42233.1"/>
    <property type="molecule type" value="Genomic_DNA"/>
</dbReference>
<keyword evidence="3" id="KW-1185">Reference proteome</keyword>
<evidence type="ECO:0000259" key="1">
    <source>
        <dbReference type="Pfam" id="PF16347"/>
    </source>
</evidence>
<evidence type="ECO:0000313" key="3">
    <source>
        <dbReference type="Proteomes" id="UP000184447"/>
    </source>
</evidence>
<feature type="domain" description="N-sulphoglucosamine sulphohydrolase C-terminal" evidence="1">
    <location>
        <begin position="1"/>
        <end position="111"/>
    </location>
</feature>
<dbReference type="Proteomes" id="UP000184447">
    <property type="component" value="Unassembled WGS sequence"/>
</dbReference>
<evidence type="ECO:0000313" key="2">
    <source>
        <dbReference type="EMBL" id="SHH42233.1"/>
    </source>
</evidence>
<name>A0A1M5SW33_9CLOT</name>
<proteinExistence type="predicted"/>
<gene>
    <name evidence="2" type="ORF">SAMN02745207_01044</name>
</gene>
<dbReference type="AlphaFoldDB" id="A0A1M5SW33"/>
<protein>
    <recommendedName>
        <fullName evidence="1">N-sulphoglucosamine sulphohydrolase C-terminal domain-containing protein</fullName>
    </recommendedName>
</protein>
<reference evidence="2 3" key="1">
    <citation type="submission" date="2016-11" db="EMBL/GenBank/DDBJ databases">
        <authorList>
            <person name="Jaros S."/>
            <person name="Januszkiewicz K."/>
            <person name="Wedrychowicz H."/>
        </authorList>
    </citation>
    <scope>NUCLEOTIDE SEQUENCE [LARGE SCALE GENOMIC DNA]</scope>
    <source>
        <strain evidence="2 3">DSM 8605</strain>
    </source>
</reference>